<feature type="transmembrane region" description="Helical" evidence="9">
    <location>
        <begin position="91"/>
        <end position="114"/>
    </location>
</feature>
<feature type="domain" description="ABC transporter" evidence="10">
    <location>
        <begin position="1221"/>
        <end position="1459"/>
    </location>
</feature>
<keyword evidence="4" id="KW-0547">Nucleotide-binding</keyword>
<dbReference type="Pfam" id="PF24357">
    <property type="entry name" value="TMD0_ABC"/>
    <property type="match status" value="1"/>
</dbReference>
<keyword evidence="5" id="KW-0067">ATP-binding</keyword>
<dbReference type="GO" id="GO:0140359">
    <property type="term" value="F:ABC-type transporter activity"/>
    <property type="evidence" value="ECO:0007669"/>
    <property type="project" value="InterPro"/>
</dbReference>
<feature type="transmembrane region" description="Helical" evidence="9">
    <location>
        <begin position="416"/>
        <end position="434"/>
    </location>
</feature>
<dbReference type="InterPro" id="IPR003439">
    <property type="entry name" value="ABC_transporter-like_ATP-bd"/>
</dbReference>
<evidence type="ECO:0000259" key="11">
    <source>
        <dbReference type="PROSITE" id="PS50929"/>
    </source>
</evidence>
<dbReference type="SUPFAM" id="SSF90123">
    <property type="entry name" value="ABC transporter transmembrane region"/>
    <property type="match status" value="2"/>
</dbReference>
<dbReference type="GO" id="GO:0016887">
    <property type="term" value="F:ATP hydrolysis activity"/>
    <property type="evidence" value="ECO:0007669"/>
    <property type="project" value="InterPro"/>
</dbReference>
<dbReference type="CDD" id="cd03244">
    <property type="entry name" value="ABCC_MRP_domain2"/>
    <property type="match status" value="1"/>
</dbReference>
<dbReference type="Gene3D" id="3.40.50.300">
    <property type="entry name" value="P-loop containing nucleotide triphosphate hydrolases"/>
    <property type="match status" value="2"/>
</dbReference>
<feature type="domain" description="ABC transmembrane type-1" evidence="11">
    <location>
        <begin position="278"/>
        <end position="557"/>
    </location>
</feature>
<dbReference type="InterPro" id="IPR027417">
    <property type="entry name" value="P-loop_NTPase"/>
</dbReference>
<feature type="transmembrane region" description="Helical" evidence="9">
    <location>
        <begin position="312"/>
        <end position="333"/>
    </location>
</feature>
<gene>
    <name evidence="12" type="ORF">CYLTODRAFT_366514</name>
</gene>
<dbReference type="PANTHER" id="PTHR24223">
    <property type="entry name" value="ATP-BINDING CASSETTE SUB-FAMILY C"/>
    <property type="match status" value="1"/>
</dbReference>
<evidence type="ECO:0000256" key="5">
    <source>
        <dbReference type="ARBA" id="ARBA00022840"/>
    </source>
</evidence>
<dbReference type="SMART" id="SM00382">
    <property type="entry name" value="AAA"/>
    <property type="match status" value="2"/>
</dbReference>
<evidence type="ECO:0000256" key="3">
    <source>
        <dbReference type="ARBA" id="ARBA00022692"/>
    </source>
</evidence>
<sequence length="1463" mass="159572">MAQLCTYEGSLGPIAYCRHMDFTLGFELRFLSIAPSAFFIFYAILRLKFLLDSQRVVKSTVDVLSATKLALGLVLVASTAALVGSVPRNGWGLWATIAYSLELIVALCFVPVSYIHHTRTIAPSVFIGSYLALQTLFTAAQLRTYITTGLFTASFFPPLVIAFAARTILVVVEFTNKRHWLLESCTPAAAEATASLPERLSFAYLWPLLLRGFKGPISLDQLNDFGLPYTLSSSYANARLTKTLAEARTVADVITQPIFLPSMKAFFSQFAGPAIPKLFLIATTFTQPFLVSRMLSFIESYSSDDGAREDPALGWGLVGAYAIVYMLIAFSTALYWDKVYAMVVCYRAALVSVIFDKSMRLSASVSETKGNTAVTYMSVDVERVCEGIAFFHETWSALLSIAVAAVILWFRATFAMIPPIVIMIGFFFITSYIGKRVAGSQKRWMESTQARIKVLTSITSQMLPIKFLAVEQTVRKWVEPVREREVSQLRGFYFRLVIVGVLSSATINFAGLSALGTFVGISSDNLRPQNLFTILTVVNLVTLPISTVGNCFPLLLASYASMKRIAEFLSLEEKTEIISDEANSDLSVTEVGSTKSASSATSLKKVDRLDGPLSLDNVTVAVDARGQPVLSDLSITIPERALTMIVGPVASGKTVLLRTLLGENFIMRGGCSLPNGRVAYAPQEAFIWPTTIRENIVLDGDFDPDWYADVVKACALEHDFSEMADGDMTVMTSGAGSSVSGGQKQRISLARAVYARCAITLLDDCFSALDAHTSAAVFENLFGREGIFRGRCVALVTHNLLHLSVAEHVIILDACAVVAEGSLQDIRAGNLDVAKYVGEQKSVDEVEVVATSNRPVIKPAATTVKAQVSEKKAAPVTGSPETKPASPKANKWAPYLFYLRACGWKRLSLCFGCLVTYTAMQIGLQVLLKYWSESTTTSHGPWLGGYAAFTVICFITSFITLGIYSQYTAPHASLVIHAHQLATVLAAPVTYFQKTPVAQLQNRWSSDMYIADFAFPRAIQDFMFTAVYVVGAIVLILIAVPWLAISIPFLAVIYWGLQRIYLATSRQLQALTMSSKTPIYTAFTSTLNGLVTIRAFQAQKLFKTQSIHHLDRAQTPMYYRYAGIRFLRTSLNCLTAFIAIAIAALAVGLRNNTSGGYLGVALSQLVGLSQSLINLLLAYTRVENGIVSVARILELDTLEAESDENTDTSNFGQQWPSTGHVEFRDVSLRYSLDGAPVLKNLSFTVRGGEKLGICGRTGSGKSSTIFTLLRGPGKSFMSGKIFIDGVDITTVPLSVLRSAISTVSQDPFLLYASLRDNLTLGCATSVTDQEIWEALKLSNMGNAVNKLEKKLDTIVAGDGSQFSAGERQLLCIARVLLQKRKIVVLDEASSSMDTGTDKQLLEVLNTALRDVTVISVAHRISTIVAYDNVMVLDSGRILETGAPRELLTHEDSHFAGLYKAQTA</sequence>
<feature type="transmembrane region" description="Helical" evidence="9">
    <location>
        <begin position="28"/>
        <end position="45"/>
    </location>
</feature>
<proteinExistence type="predicted"/>
<dbReference type="PROSITE" id="PS50929">
    <property type="entry name" value="ABC_TM1F"/>
    <property type="match status" value="2"/>
</dbReference>
<feature type="transmembrane region" description="Helical" evidence="9">
    <location>
        <begin position="1126"/>
        <end position="1149"/>
    </location>
</feature>
<feature type="transmembrane region" description="Helical" evidence="9">
    <location>
        <begin position="1077"/>
        <end position="1096"/>
    </location>
</feature>
<dbReference type="InterPro" id="IPR044746">
    <property type="entry name" value="ABCC_6TM_D1"/>
</dbReference>
<evidence type="ECO:0000256" key="6">
    <source>
        <dbReference type="ARBA" id="ARBA00022989"/>
    </source>
</evidence>
<feature type="transmembrane region" description="Helical" evidence="9">
    <location>
        <begin position="66"/>
        <end position="85"/>
    </location>
</feature>
<keyword evidence="3 9" id="KW-0812">Transmembrane</keyword>
<dbReference type="SUPFAM" id="SSF52540">
    <property type="entry name" value="P-loop containing nucleoside triphosphate hydrolases"/>
    <property type="match status" value="2"/>
</dbReference>
<keyword evidence="13" id="KW-1185">Reference proteome</keyword>
<organism evidence="12 13">
    <name type="scientific">Cylindrobasidium torrendii FP15055 ss-10</name>
    <dbReference type="NCBI Taxonomy" id="1314674"/>
    <lineage>
        <taxon>Eukaryota</taxon>
        <taxon>Fungi</taxon>
        <taxon>Dikarya</taxon>
        <taxon>Basidiomycota</taxon>
        <taxon>Agaricomycotina</taxon>
        <taxon>Agaricomycetes</taxon>
        <taxon>Agaricomycetidae</taxon>
        <taxon>Agaricales</taxon>
        <taxon>Marasmiineae</taxon>
        <taxon>Physalacriaceae</taxon>
        <taxon>Cylindrobasidium</taxon>
    </lineage>
</organism>
<dbReference type="CDD" id="cd18579">
    <property type="entry name" value="ABC_6TM_ABCC_D1"/>
    <property type="match status" value="1"/>
</dbReference>
<feature type="transmembrane region" description="Helical" evidence="9">
    <location>
        <begin position="907"/>
        <end position="931"/>
    </location>
</feature>
<evidence type="ECO:0000256" key="9">
    <source>
        <dbReference type="SAM" id="Phobius"/>
    </source>
</evidence>
<dbReference type="InterPro" id="IPR003593">
    <property type="entry name" value="AAA+_ATPase"/>
</dbReference>
<dbReference type="PROSITE" id="PS00211">
    <property type="entry name" value="ABC_TRANSPORTER_1"/>
    <property type="match status" value="2"/>
</dbReference>
<dbReference type="InterPro" id="IPR017871">
    <property type="entry name" value="ABC_transporter-like_CS"/>
</dbReference>
<feature type="transmembrane region" description="Helical" evidence="9">
    <location>
        <begin position="1026"/>
        <end position="1057"/>
    </location>
</feature>
<dbReference type="PROSITE" id="PS50893">
    <property type="entry name" value="ABC_TRANSPORTER_2"/>
    <property type="match status" value="2"/>
</dbReference>
<dbReference type="FunFam" id="3.40.50.300:FF:000838">
    <property type="entry name" value="ABC multidrug transporter (Eurofung)"/>
    <property type="match status" value="1"/>
</dbReference>
<dbReference type="GO" id="GO:0005524">
    <property type="term" value="F:ATP binding"/>
    <property type="evidence" value="ECO:0007669"/>
    <property type="project" value="UniProtKB-KW"/>
</dbReference>
<dbReference type="CDD" id="cd18580">
    <property type="entry name" value="ABC_6TM_ABCC_D2"/>
    <property type="match status" value="1"/>
</dbReference>
<protein>
    <submittedName>
        <fullName evidence="12">p-loop containing nucleoside triphosphate hydrolase protein</fullName>
    </submittedName>
</protein>
<keyword evidence="6 9" id="KW-1133">Transmembrane helix</keyword>
<evidence type="ECO:0000313" key="12">
    <source>
        <dbReference type="EMBL" id="KIY73114.1"/>
    </source>
</evidence>
<evidence type="ECO:0000256" key="1">
    <source>
        <dbReference type="ARBA" id="ARBA00004141"/>
    </source>
</evidence>
<evidence type="ECO:0000256" key="7">
    <source>
        <dbReference type="ARBA" id="ARBA00023136"/>
    </source>
</evidence>
<reference evidence="12 13" key="1">
    <citation type="journal article" date="2015" name="Fungal Genet. Biol.">
        <title>Evolution of novel wood decay mechanisms in Agaricales revealed by the genome sequences of Fistulina hepatica and Cylindrobasidium torrendii.</title>
        <authorList>
            <person name="Floudas D."/>
            <person name="Held B.W."/>
            <person name="Riley R."/>
            <person name="Nagy L.G."/>
            <person name="Koehler G."/>
            <person name="Ransdell A.S."/>
            <person name="Younus H."/>
            <person name="Chow J."/>
            <person name="Chiniquy J."/>
            <person name="Lipzen A."/>
            <person name="Tritt A."/>
            <person name="Sun H."/>
            <person name="Haridas S."/>
            <person name="LaButti K."/>
            <person name="Ohm R.A."/>
            <person name="Kues U."/>
            <person name="Blanchette R.A."/>
            <person name="Grigoriev I.V."/>
            <person name="Minto R.E."/>
            <person name="Hibbett D.S."/>
        </authorList>
    </citation>
    <scope>NUCLEOTIDE SEQUENCE [LARGE SCALE GENOMIC DNA]</scope>
    <source>
        <strain evidence="12 13">FP15055 ss-10</strain>
    </source>
</reference>
<feature type="transmembrane region" description="Helical" evidence="9">
    <location>
        <begin position="943"/>
        <end position="964"/>
    </location>
</feature>
<feature type="transmembrane region" description="Helical" evidence="9">
    <location>
        <begin position="146"/>
        <end position="172"/>
    </location>
</feature>
<dbReference type="InterPro" id="IPR044726">
    <property type="entry name" value="ABCC_6TM_D2"/>
</dbReference>
<dbReference type="InterPro" id="IPR036640">
    <property type="entry name" value="ABC1_TM_sf"/>
</dbReference>
<feature type="transmembrane region" description="Helical" evidence="9">
    <location>
        <begin position="387"/>
        <end position="410"/>
    </location>
</feature>
<evidence type="ECO:0000256" key="2">
    <source>
        <dbReference type="ARBA" id="ARBA00022448"/>
    </source>
</evidence>
<keyword evidence="8" id="KW-0325">Glycoprotein</keyword>
<feature type="transmembrane region" description="Helical" evidence="9">
    <location>
        <begin position="121"/>
        <end position="140"/>
    </location>
</feature>
<dbReference type="InterPro" id="IPR011527">
    <property type="entry name" value="ABC1_TM_dom"/>
</dbReference>
<dbReference type="Gene3D" id="1.20.1560.10">
    <property type="entry name" value="ABC transporter type 1, transmembrane domain"/>
    <property type="match status" value="2"/>
</dbReference>
<keyword evidence="7 9" id="KW-0472">Membrane</keyword>
<feature type="domain" description="ABC transmembrane type-1" evidence="11">
    <location>
        <begin position="909"/>
        <end position="1184"/>
    </location>
</feature>
<dbReference type="PANTHER" id="PTHR24223:SF399">
    <property type="entry name" value="ABC TRANSPORTER ATNG"/>
    <property type="match status" value="1"/>
</dbReference>
<dbReference type="OrthoDB" id="6500128at2759"/>
<feature type="transmembrane region" description="Helical" evidence="9">
    <location>
        <begin position="531"/>
        <end position="556"/>
    </location>
</feature>
<evidence type="ECO:0000256" key="4">
    <source>
        <dbReference type="ARBA" id="ARBA00022741"/>
    </source>
</evidence>
<evidence type="ECO:0000313" key="13">
    <source>
        <dbReference type="Proteomes" id="UP000054007"/>
    </source>
</evidence>
<accession>A0A0D7BSF9</accession>
<dbReference type="InterPro" id="IPR050173">
    <property type="entry name" value="ABC_transporter_C-like"/>
</dbReference>
<evidence type="ECO:0000256" key="8">
    <source>
        <dbReference type="ARBA" id="ARBA00023180"/>
    </source>
</evidence>
<feature type="transmembrane region" description="Helical" evidence="9">
    <location>
        <begin position="492"/>
        <end position="519"/>
    </location>
</feature>
<dbReference type="STRING" id="1314674.A0A0D7BSF9"/>
<feature type="domain" description="ABC transporter" evidence="10">
    <location>
        <begin position="613"/>
        <end position="839"/>
    </location>
</feature>
<keyword evidence="12" id="KW-0378">Hydrolase</keyword>
<comment type="subcellular location">
    <subcellularLocation>
        <location evidence="1">Membrane</location>
        <topology evidence="1">Multi-pass membrane protein</topology>
    </subcellularLocation>
</comment>
<dbReference type="Pfam" id="PF00664">
    <property type="entry name" value="ABC_membrane"/>
    <property type="match status" value="2"/>
</dbReference>
<name>A0A0D7BSF9_9AGAR</name>
<dbReference type="Proteomes" id="UP000054007">
    <property type="component" value="Unassembled WGS sequence"/>
</dbReference>
<keyword evidence="2" id="KW-0813">Transport</keyword>
<dbReference type="Pfam" id="PF00005">
    <property type="entry name" value="ABC_tran"/>
    <property type="match status" value="2"/>
</dbReference>
<evidence type="ECO:0000259" key="10">
    <source>
        <dbReference type="PROSITE" id="PS50893"/>
    </source>
</evidence>
<dbReference type="EMBL" id="KN880438">
    <property type="protein sequence ID" value="KIY73114.1"/>
    <property type="molecule type" value="Genomic_DNA"/>
</dbReference>
<dbReference type="InterPro" id="IPR056227">
    <property type="entry name" value="TMD0_ABC"/>
</dbReference>
<dbReference type="GO" id="GO:0016020">
    <property type="term" value="C:membrane"/>
    <property type="evidence" value="ECO:0007669"/>
    <property type="project" value="UniProtKB-SubCell"/>
</dbReference>